<comment type="subcellular location">
    <subcellularLocation>
        <location evidence="1">Cell envelope</location>
    </subcellularLocation>
</comment>
<evidence type="ECO:0000256" key="4">
    <source>
        <dbReference type="SAM" id="MobiDB-lite"/>
    </source>
</evidence>
<dbReference type="VEuPathDB" id="FungiDB:HMPREF1541_00850"/>
<dbReference type="CDD" id="cd12087">
    <property type="entry name" value="TM_EGFR-like"/>
    <property type="match status" value="1"/>
</dbReference>
<feature type="region of interest" description="Disordered" evidence="4">
    <location>
        <begin position="327"/>
        <end position="353"/>
    </location>
</feature>
<protein>
    <recommendedName>
        <fullName evidence="8">Receptor L-domain domain-containing protein</fullName>
    </recommendedName>
</protein>
<feature type="transmembrane region" description="Helical" evidence="5">
    <location>
        <begin position="359"/>
        <end position="381"/>
    </location>
</feature>
<dbReference type="EMBL" id="KB822711">
    <property type="protein sequence ID" value="ETN46664.1"/>
    <property type="molecule type" value="Genomic_DNA"/>
</dbReference>
<organism evidence="6 7">
    <name type="scientific">Cyphellophora europaea (strain CBS 101466)</name>
    <name type="common">Phialophora europaea</name>
    <dbReference type="NCBI Taxonomy" id="1220924"/>
    <lineage>
        <taxon>Eukaryota</taxon>
        <taxon>Fungi</taxon>
        <taxon>Dikarya</taxon>
        <taxon>Ascomycota</taxon>
        <taxon>Pezizomycotina</taxon>
        <taxon>Eurotiomycetes</taxon>
        <taxon>Chaetothyriomycetidae</taxon>
        <taxon>Chaetothyriales</taxon>
        <taxon>Cyphellophoraceae</taxon>
        <taxon>Cyphellophora</taxon>
    </lineage>
</organism>
<dbReference type="GO" id="GO:0031505">
    <property type="term" value="P:fungal-type cell wall organization"/>
    <property type="evidence" value="ECO:0007669"/>
    <property type="project" value="TreeGrafter"/>
</dbReference>
<dbReference type="InParanoid" id="W2SFH8"/>
<dbReference type="HOGENOM" id="CLU_449773_0_0_1"/>
<evidence type="ECO:0000313" key="6">
    <source>
        <dbReference type="EMBL" id="ETN46664.1"/>
    </source>
</evidence>
<dbReference type="Proteomes" id="UP000030752">
    <property type="component" value="Unassembled WGS sequence"/>
</dbReference>
<dbReference type="InterPro" id="IPR032675">
    <property type="entry name" value="LRR_dom_sf"/>
</dbReference>
<dbReference type="eggNOG" id="ENOG502QUZC">
    <property type="taxonomic scope" value="Eukaryota"/>
</dbReference>
<keyword evidence="5" id="KW-1133">Transmembrane helix</keyword>
<gene>
    <name evidence="6" type="ORF">HMPREF1541_00850</name>
</gene>
<dbReference type="GO" id="GO:0005886">
    <property type="term" value="C:plasma membrane"/>
    <property type="evidence" value="ECO:0007669"/>
    <property type="project" value="TreeGrafter"/>
</dbReference>
<feature type="compositionally biased region" description="Low complexity" evidence="4">
    <location>
        <begin position="461"/>
        <end position="480"/>
    </location>
</feature>
<dbReference type="OrthoDB" id="536881at2759"/>
<dbReference type="InterPro" id="IPR051648">
    <property type="entry name" value="CWI-Assembly_Regulator"/>
</dbReference>
<feature type="compositionally biased region" description="Gly residues" evidence="4">
    <location>
        <begin position="338"/>
        <end position="353"/>
    </location>
</feature>
<dbReference type="RefSeq" id="XP_008711376.1">
    <property type="nucleotide sequence ID" value="XM_008713154.1"/>
</dbReference>
<keyword evidence="7" id="KW-1185">Reference proteome</keyword>
<accession>W2SFH8</accession>
<evidence type="ECO:0008006" key="8">
    <source>
        <dbReference type="Google" id="ProtNLM"/>
    </source>
</evidence>
<dbReference type="Gene3D" id="3.80.10.10">
    <property type="entry name" value="Ribonuclease Inhibitor"/>
    <property type="match status" value="1"/>
</dbReference>
<feature type="region of interest" description="Disordered" evidence="4">
    <location>
        <begin position="387"/>
        <end position="508"/>
    </location>
</feature>
<proteinExistence type="predicted"/>
<evidence type="ECO:0000256" key="5">
    <source>
        <dbReference type="SAM" id="Phobius"/>
    </source>
</evidence>
<dbReference type="GO" id="GO:0009986">
    <property type="term" value="C:cell surface"/>
    <property type="evidence" value="ECO:0007669"/>
    <property type="project" value="TreeGrafter"/>
</dbReference>
<keyword evidence="3" id="KW-0325">Glycoprotein</keyword>
<dbReference type="AlphaFoldDB" id="W2SFH8"/>
<evidence type="ECO:0000256" key="3">
    <source>
        <dbReference type="ARBA" id="ARBA00023180"/>
    </source>
</evidence>
<dbReference type="SUPFAM" id="SSF52058">
    <property type="entry name" value="L domain-like"/>
    <property type="match status" value="2"/>
</dbReference>
<dbReference type="GeneID" id="19968189"/>
<reference evidence="6 7" key="1">
    <citation type="submission" date="2013-03" db="EMBL/GenBank/DDBJ databases">
        <title>The Genome Sequence of Phialophora europaea CBS 101466.</title>
        <authorList>
            <consortium name="The Broad Institute Genomics Platform"/>
            <person name="Cuomo C."/>
            <person name="de Hoog S."/>
            <person name="Gorbushina A."/>
            <person name="Walker B."/>
            <person name="Young S.K."/>
            <person name="Zeng Q."/>
            <person name="Gargeya S."/>
            <person name="Fitzgerald M."/>
            <person name="Haas B."/>
            <person name="Abouelleil A."/>
            <person name="Allen A.W."/>
            <person name="Alvarado L."/>
            <person name="Arachchi H.M."/>
            <person name="Berlin A.M."/>
            <person name="Chapman S.B."/>
            <person name="Gainer-Dewar J."/>
            <person name="Goldberg J."/>
            <person name="Griggs A."/>
            <person name="Gujja S."/>
            <person name="Hansen M."/>
            <person name="Howarth C."/>
            <person name="Imamovic A."/>
            <person name="Ireland A."/>
            <person name="Larimer J."/>
            <person name="McCowan C."/>
            <person name="Murphy C."/>
            <person name="Pearson M."/>
            <person name="Poon T.W."/>
            <person name="Priest M."/>
            <person name="Roberts A."/>
            <person name="Saif S."/>
            <person name="Shea T."/>
            <person name="Sisk P."/>
            <person name="Sykes S."/>
            <person name="Wortman J."/>
            <person name="Nusbaum C."/>
            <person name="Birren B."/>
        </authorList>
    </citation>
    <scope>NUCLEOTIDE SEQUENCE [LARGE SCALE GENOMIC DNA]</scope>
    <source>
        <strain evidence="6 7">CBS 101466</strain>
    </source>
</reference>
<evidence type="ECO:0000256" key="1">
    <source>
        <dbReference type="ARBA" id="ARBA00004196"/>
    </source>
</evidence>
<dbReference type="FunCoup" id="W2SFH8">
    <property type="interactions" value="136"/>
</dbReference>
<sequence length="607" mass="64212">MASSSSCFGDITITTSADAEPIANCETYSGDILISSDASGSIEINGVRAIDGNLSAESVPSLTSVSADALVIVRQTLSFSSCTILANLQFDQLNSVSDLDLVALPALQSLNFGTGVSQSYNVQIRDTALESLSGIELDFVRSLNVTNNRYLTSIDMNALQNVTEFLEIAANGRDLAVSFPNLARVANLTASNISSLSIPSLIDVSGNLGIYFSSMESISAPNLTNVDVDLALVSNGRLASLDFPELQEIGGGFLIANNTDLLSVDGFDSLDTIYGALDFRGTFDNVTLPQLSGVYEGAKVESSTTDQSLCDVFDRAASRGIIRGGMTCRSNADTESTEGGGTSGTTSGTSGGSGPGAGAIAGIVIGLLLVIAAAILFWWFYQRKRKPRGHTKPEIPGPRPGHHQLPLGGHHEKPELYGGVNQVSELSGRDAEGAGARGRREVRPGVAEIDSSPLEIREAELSSTSATTTENQSTTNAASAKHSNPTTEADFSGHGPQEHVPASANVAAHSGRKDLDQPGMEVVVEPEHSHSRQTGIGHTITATMRPQTETRPPGVHPEFVCELRDLDRELDEGLITRKGYDVRRDRLFMRYFPSSDGAPHELEAGQS</sequence>
<name>W2SFH8_CYPE1</name>
<dbReference type="PANTHER" id="PTHR31018">
    <property type="entry name" value="SPORULATION-SPECIFIC PROTEIN-RELATED"/>
    <property type="match status" value="1"/>
</dbReference>
<evidence type="ECO:0000313" key="7">
    <source>
        <dbReference type="Proteomes" id="UP000030752"/>
    </source>
</evidence>
<dbReference type="STRING" id="1220924.W2SFH8"/>
<keyword evidence="2" id="KW-0732">Signal</keyword>
<feature type="compositionally biased region" description="Basic and acidic residues" evidence="4">
    <location>
        <begin position="427"/>
        <end position="443"/>
    </location>
</feature>
<keyword evidence="5" id="KW-0812">Transmembrane</keyword>
<evidence type="ECO:0000256" key="2">
    <source>
        <dbReference type="ARBA" id="ARBA00022729"/>
    </source>
</evidence>
<dbReference type="GO" id="GO:0009277">
    <property type="term" value="C:fungal-type cell wall"/>
    <property type="evidence" value="ECO:0007669"/>
    <property type="project" value="TreeGrafter"/>
</dbReference>
<dbReference type="PANTHER" id="PTHR31018:SF3">
    <property type="entry name" value="RECEPTOR PROTEIN-TYROSINE KINASE"/>
    <property type="match status" value="1"/>
</dbReference>
<keyword evidence="5" id="KW-0472">Membrane</keyword>